<comment type="caution">
    <text evidence="2">The sequence shown here is derived from an EMBL/GenBank/DDBJ whole genome shotgun (WGS) entry which is preliminary data.</text>
</comment>
<evidence type="ECO:0000256" key="1">
    <source>
        <dbReference type="SAM" id="MobiDB-lite"/>
    </source>
</evidence>
<dbReference type="NCBIfam" id="TIGR01374">
    <property type="entry name" value="soxD"/>
    <property type="match status" value="1"/>
</dbReference>
<name>A0AAE4AT58_9HYPH</name>
<dbReference type="Gene3D" id="3.30.2270.10">
    <property type="entry name" value="Folate-binding superfamily"/>
    <property type="match status" value="1"/>
</dbReference>
<dbReference type="Pfam" id="PF04267">
    <property type="entry name" value="SoxD"/>
    <property type="match status" value="1"/>
</dbReference>
<feature type="region of interest" description="Disordered" evidence="1">
    <location>
        <begin position="88"/>
        <end position="109"/>
    </location>
</feature>
<sequence>MFVISCPYCGDHDQSEFAYGGQAHIARPADPAALSDAEWAEFVFFRDNPKGLFAERWNHATGCRRWFNVLRSTASDRIYAVYEMGAPRPDVEGDRPATPSGEVVGSGNDAVKLVPAEGAGMAEAAVDGGRGAR</sequence>
<proteinExistence type="predicted"/>
<accession>A0AAE4AT58</accession>
<dbReference type="GO" id="GO:0046653">
    <property type="term" value="P:tetrahydrofolate metabolic process"/>
    <property type="evidence" value="ECO:0007669"/>
    <property type="project" value="InterPro"/>
</dbReference>
<dbReference type="AlphaFoldDB" id="A0AAE4AT58"/>
<evidence type="ECO:0000313" key="2">
    <source>
        <dbReference type="EMBL" id="MDQ0316946.1"/>
    </source>
</evidence>
<gene>
    <name evidence="2" type="ORF">J2S73_003423</name>
</gene>
<evidence type="ECO:0000313" key="3">
    <source>
        <dbReference type="Proteomes" id="UP001229244"/>
    </source>
</evidence>
<dbReference type="GO" id="GO:0008115">
    <property type="term" value="F:sarcosine oxidase activity"/>
    <property type="evidence" value="ECO:0007669"/>
    <property type="project" value="InterPro"/>
</dbReference>
<dbReference type="RefSeq" id="WP_306886842.1">
    <property type="nucleotide sequence ID" value="NZ_JAUSUL010000004.1"/>
</dbReference>
<dbReference type="InterPro" id="IPR038561">
    <property type="entry name" value="SoxD_sf"/>
</dbReference>
<keyword evidence="3" id="KW-1185">Reference proteome</keyword>
<dbReference type="InterPro" id="IPR006279">
    <property type="entry name" value="SoxD"/>
</dbReference>
<reference evidence="2" key="1">
    <citation type="submission" date="2023-07" db="EMBL/GenBank/DDBJ databases">
        <title>Genomic Encyclopedia of Type Strains, Phase IV (KMG-IV): sequencing the most valuable type-strain genomes for metagenomic binning, comparative biology and taxonomic classification.</title>
        <authorList>
            <person name="Goeker M."/>
        </authorList>
    </citation>
    <scope>NUCLEOTIDE SEQUENCE</scope>
    <source>
        <strain evidence="2">DSM 21202</strain>
    </source>
</reference>
<dbReference type="EMBL" id="JAUSUL010000004">
    <property type="protein sequence ID" value="MDQ0316946.1"/>
    <property type="molecule type" value="Genomic_DNA"/>
</dbReference>
<protein>
    <submittedName>
        <fullName evidence="2">Heterotetrameric sarcosine oxidase delta subunit</fullName>
    </submittedName>
</protein>
<dbReference type="Proteomes" id="UP001229244">
    <property type="component" value="Unassembled WGS sequence"/>
</dbReference>
<organism evidence="2 3">
    <name type="scientific">Amorphus orientalis</name>
    <dbReference type="NCBI Taxonomy" id="649198"/>
    <lineage>
        <taxon>Bacteria</taxon>
        <taxon>Pseudomonadati</taxon>
        <taxon>Pseudomonadota</taxon>
        <taxon>Alphaproteobacteria</taxon>
        <taxon>Hyphomicrobiales</taxon>
        <taxon>Amorphaceae</taxon>
        <taxon>Amorphus</taxon>
    </lineage>
</organism>